<proteinExistence type="predicted"/>
<dbReference type="STRING" id="452637.Oter_3970"/>
<dbReference type="Proteomes" id="UP000007013">
    <property type="component" value="Chromosome"/>
</dbReference>
<feature type="compositionally biased region" description="Low complexity" evidence="1">
    <location>
        <begin position="220"/>
        <end position="232"/>
    </location>
</feature>
<keyword evidence="3" id="KW-1185">Reference proteome</keyword>
<evidence type="ECO:0000313" key="2">
    <source>
        <dbReference type="EMBL" id="ACB77244.1"/>
    </source>
</evidence>
<dbReference type="AlphaFoldDB" id="B1ZZQ8"/>
<organism evidence="2 3">
    <name type="scientific">Opitutus terrae (strain DSM 11246 / JCM 15787 / PB90-1)</name>
    <dbReference type="NCBI Taxonomy" id="452637"/>
    <lineage>
        <taxon>Bacteria</taxon>
        <taxon>Pseudomonadati</taxon>
        <taxon>Verrucomicrobiota</taxon>
        <taxon>Opitutia</taxon>
        <taxon>Opitutales</taxon>
        <taxon>Opitutaceae</taxon>
        <taxon>Opitutus</taxon>
    </lineage>
</organism>
<accession>B1ZZQ8</accession>
<dbReference type="EMBL" id="CP001032">
    <property type="protein sequence ID" value="ACB77244.1"/>
    <property type="molecule type" value="Genomic_DNA"/>
</dbReference>
<dbReference type="RefSeq" id="WP_012376772.1">
    <property type="nucleotide sequence ID" value="NC_010571.1"/>
</dbReference>
<reference evidence="2 3" key="1">
    <citation type="journal article" date="2011" name="J. Bacteriol.">
        <title>Genome sequence of the verrucomicrobium Opitutus terrae PB90-1, an abundant inhabitant of rice paddy soil ecosystems.</title>
        <authorList>
            <person name="van Passel M.W."/>
            <person name="Kant R."/>
            <person name="Palva A."/>
            <person name="Copeland A."/>
            <person name="Lucas S."/>
            <person name="Lapidus A."/>
            <person name="Glavina del Rio T."/>
            <person name="Pitluck S."/>
            <person name="Goltsman E."/>
            <person name="Clum A."/>
            <person name="Sun H."/>
            <person name="Schmutz J."/>
            <person name="Larimer F.W."/>
            <person name="Land M.L."/>
            <person name="Hauser L."/>
            <person name="Kyrpides N."/>
            <person name="Mikhailova N."/>
            <person name="Richardson P.P."/>
            <person name="Janssen P.H."/>
            <person name="de Vos W.M."/>
            <person name="Smidt H."/>
        </authorList>
    </citation>
    <scope>NUCLEOTIDE SEQUENCE [LARGE SCALE GENOMIC DNA]</scope>
    <source>
        <strain evidence="3">DSM 11246 / JCM 15787 / PB90-1</strain>
    </source>
</reference>
<evidence type="ECO:0000313" key="3">
    <source>
        <dbReference type="Proteomes" id="UP000007013"/>
    </source>
</evidence>
<name>B1ZZQ8_OPITP</name>
<sequence length="484" mass="50641">MNPSPASNRSLRIEALETRTLLAGAADPFGLVADYNAVVAAVSGQGDFSASFSTNFGNHQLVLTGTADTTLTIDLDKLPDFVTNLDISNFGSVTFIGHDDIATMRVSNVDKIEAPNLTITGALQANKVDFMEVGDTGVLSVLTFTGDKTELKVGNFGDGSTIVSSLGALTLSTQDDLVLFVAAATSDHPDQYLYLKDYNAGLIVDPDGILRSNIRDWSPAVDHPVTPDDPATPDTPVPPDSPTDPITPEPPTEPHEPGFVIVDLPLDEHMRTFVMELRSLLASSSGDIDELIAQYVAHRDQSSLPLAIVADGTSHFGGFTPSGMRGNVSTPLPAPSIPGFTIPAADGLHGPVLPDDLQSLGMTPELPALAVKEFDMHFGAVAPLDLGATAVGLALPTSRAARQGEATARPMESEPTLAESVRALGSYIAERVTAEFTPGQQSFVLLVDPPPSRGLAGAKKALVERGAPAAPATVTLTSPTPELI</sequence>
<dbReference type="KEGG" id="ote:Oter_3970"/>
<feature type="compositionally biased region" description="Pro residues" evidence="1">
    <location>
        <begin position="233"/>
        <end position="251"/>
    </location>
</feature>
<feature type="region of interest" description="Disordered" evidence="1">
    <location>
        <begin position="220"/>
        <end position="258"/>
    </location>
</feature>
<protein>
    <submittedName>
        <fullName evidence="2">Uncharacterized protein</fullName>
    </submittedName>
</protein>
<dbReference type="HOGENOM" id="CLU_563642_0_0_0"/>
<evidence type="ECO:0000256" key="1">
    <source>
        <dbReference type="SAM" id="MobiDB-lite"/>
    </source>
</evidence>
<gene>
    <name evidence="2" type="ordered locus">Oter_3970</name>
</gene>